<evidence type="ECO:0000256" key="4">
    <source>
        <dbReference type="ARBA" id="ARBA00004502"/>
    </source>
</evidence>
<name>A0A9P0FEM3_BRAAE</name>
<reference evidence="27" key="1">
    <citation type="submission" date="2021-12" db="EMBL/GenBank/DDBJ databases">
        <authorList>
            <person name="King R."/>
        </authorList>
    </citation>
    <scope>NUCLEOTIDE SEQUENCE</scope>
</reference>
<accession>A0A9P0FEM3</accession>
<keyword evidence="11" id="KW-0276">Fatty acid metabolism</keyword>
<dbReference type="GO" id="GO:0005811">
    <property type="term" value="C:lipid droplet"/>
    <property type="evidence" value="ECO:0007669"/>
    <property type="project" value="UniProtKB-SubCell"/>
</dbReference>
<dbReference type="GO" id="GO:0055088">
    <property type="term" value="P:lipid homeostasis"/>
    <property type="evidence" value="ECO:0007669"/>
    <property type="project" value="TreeGrafter"/>
</dbReference>
<dbReference type="AlphaFoldDB" id="A0A9P0FEM3"/>
<dbReference type="PANTHER" id="PTHR42886:SF29">
    <property type="entry name" value="PUMMELIG, ISOFORM A"/>
    <property type="match status" value="1"/>
</dbReference>
<proteinExistence type="inferred from homology"/>
<evidence type="ECO:0000313" key="28">
    <source>
        <dbReference type="Proteomes" id="UP001154078"/>
    </source>
</evidence>
<dbReference type="GO" id="GO:0030154">
    <property type="term" value="P:cell differentiation"/>
    <property type="evidence" value="ECO:0007669"/>
    <property type="project" value="UniProtKB-KW"/>
</dbReference>
<keyword evidence="7" id="KW-0444">Lipid biosynthesis</keyword>
<evidence type="ECO:0000256" key="5">
    <source>
        <dbReference type="ARBA" id="ARBA00013211"/>
    </source>
</evidence>
<comment type="function">
    <text evidence="18">Coenzyme A-dependent lysophosphatidic acid acyltransferase that catalyzes the transfer of an acyl group on a lysophosphatidic acid. Functions preferentially with 1-oleoyl-lysophosphatidic acid followed by 1-palmitoyl-lysophosphatidic acid, 1-stearoyl-lysophosphatidic acid and 1-arachidonoyl-lysophosphatidic acid as lipid acceptor. Functions preferentially with arachidonoyl-CoA followed by oleoyl-CoA as acyl group donors. Functions in phosphatidic acid biosynthesis. May regulate the cellular storage of triacylglycerol through activation of the phospholipase PNPLA2. Involved in keratinocyte differentiation. Regulates lipid droplet fusion.</text>
</comment>
<dbReference type="PANTHER" id="PTHR42886">
    <property type="entry name" value="RE40534P-RELATED"/>
    <property type="match status" value="1"/>
</dbReference>
<evidence type="ECO:0000256" key="3">
    <source>
        <dbReference type="ARBA" id="ARBA00004496"/>
    </source>
</evidence>
<organism evidence="27 28">
    <name type="scientific">Brassicogethes aeneus</name>
    <name type="common">Rape pollen beetle</name>
    <name type="synonym">Meligethes aeneus</name>
    <dbReference type="NCBI Taxonomy" id="1431903"/>
    <lineage>
        <taxon>Eukaryota</taxon>
        <taxon>Metazoa</taxon>
        <taxon>Ecdysozoa</taxon>
        <taxon>Arthropoda</taxon>
        <taxon>Hexapoda</taxon>
        <taxon>Insecta</taxon>
        <taxon>Pterygota</taxon>
        <taxon>Neoptera</taxon>
        <taxon>Endopterygota</taxon>
        <taxon>Coleoptera</taxon>
        <taxon>Polyphaga</taxon>
        <taxon>Cucujiformia</taxon>
        <taxon>Nitidulidae</taxon>
        <taxon>Meligethinae</taxon>
        <taxon>Brassicogethes</taxon>
    </lineage>
</organism>
<evidence type="ECO:0000256" key="1">
    <source>
        <dbReference type="ARBA" id="ARBA00000300"/>
    </source>
</evidence>
<evidence type="ECO:0000256" key="17">
    <source>
        <dbReference type="ARBA" id="ARBA00042413"/>
    </source>
</evidence>
<evidence type="ECO:0000256" key="12">
    <source>
        <dbReference type="ARBA" id="ARBA00023098"/>
    </source>
</evidence>
<evidence type="ECO:0000256" key="19">
    <source>
        <dbReference type="ARBA" id="ARBA00047525"/>
    </source>
</evidence>
<evidence type="ECO:0000256" key="9">
    <source>
        <dbReference type="ARBA" id="ARBA00022679"/>
    </source>
</evidence>
<dbReference type="PRINTS" id="PR00111">
    <property type="entry name" value="ABHYDROLASE"/>
</dbReference>
<dbReference type="SUPFAM" id="SSF53474">
    <property type="entry name" value="alpha/beta-Hydrolases"/>
    <property type="match status" value="1"/>
</dbReference>
<evidence type="ECO:0000256" key="20">
    <source>
        <dbReference type="ARBA" id="ARBA00047543"/>
    </source>
</evidence>
<dbReference type="GO" id="GO:0003841">
    <property type="term" value="F:1-acylglycerol-3-phosphate O-acyltransferase activity"/>
    <property type="evidence" value="ECO:0007669"/>
    <property type="project" value="UniProtKB-EC"/>
</dbReference>
<comment type="catalytic activity">
    <reaction evidence="24">
        <text>1-(9Z-octadecenoyl)-sn-glycero-3-phosphate + (9Z)-octadecenoyl-CoA = 1,2-di-(9Z-octadecenoyl)-sn-glycero-3-phosphate + CoA</text>
        <dbReference type="Rhea" id="RHEA:37131"/>
        <dbReference type="ChEBI" id="CHEBI:57287"/>
        <dbReference type="ChEBI" id="CHEBI:57387"/>
        <dbReference type="ChEBI" id="CHEBI:74544"/>
        <dbReference type="ChEBI" id="CHEBI:74546"/>
    </reaction>
    <physiologicalReaction direction="left-to-right" evidence="24">
        <dbReference type="Rhea" id="RHEA:37132"/>
    </physiologicalReaction>
</comment>
<keyword evidence="12" id="KW-0443">Lipid metabolism</keyword>
<dbReference type="GO" id="GO:0005739">
    <property type="term" value="C:mitochondrion"/>
    <property type="evidence" value="ECO:0007669"/>
    <property type="project" value="TreeGrafter"/>
</dbReference>
<keyword evidence="10" id="KW-0221">Differentiation</keyword>
<evidence type="ECO:0000256" key="2">
    <source>
        <dbReference type="ARBA" id="ARBA00000816"/>
    </source>
</evidence>
<evidence type="ECO:0000313" key="27">
    <source>
        <dbReference type="EMBL" id="CAH0550804.1"/>
    </source>
</evidence>
<comment type="catalytic activity">
    <reaction evidence="2">
        <text>1-(9Z-octadecenoyl)-sn-glycero-3-phosphate + hexadecanoyl-CoA = 1-(9Z)-octadecenoyl-2-hexadecanoyl-sn-glycero-3-phosphate + CoA</text>
        <dbReference type="Rhea" id="RHEA:37143"/>
        <dbReference type="ChEBI" id="CHEBI:57287"/>
        <dbReference type="ChEBI" id="CHEBI:57379"/>
        <dbReference type="ChEBI" id="CHEBI:74544"/>
        <dbReference type="ChEBI" id="CHEBI:74551"/>
    </reaction>
    <physiologicalReaction direction="left-to-right" evidence="2">
        <dbReference type="Rhea" id="RHEA:37144"/>
    </physiologicalReaction>
</comment>
<comment type="catalytic activity">
    <reaction evidence="22">
        <text>1-(5Z,8Z,11Z,14Z-eicosatetraenoyl)-sn-glycero-3-phosphate + (9Z)-octadecenoyl-CoA = 1-(5Z,8Z,11Z,14Z)-eicosatetraenoyl-2-(9Z)-octadecenoyl-sn-glycero-3-phosphate + CoA</text>
        <dbReference type="Rhea" id="RHEA:37455"/>
        <dbReference type="ChEBI" id="CHEBI:57287"/>
        <dbReference type="ChEBI" id="CHEBI:57387"/>
        <dbReference type="ChEBI" id="CHEBI:74938"/>
        <dbReference type="ChEBI" id="CHEBI:74941"/>
    </reaction>
    <physiologicalReaction direction="left-to-right" evidence="22">
        <dbReference type="Rhea" id="RHEA:37456"/>
    </physiologicalReaction>
</comment>
<keyword evidence="8" id="KW-0551">Lipid droplet</keyword>
<comment type="subcellular location">
    <subcellularLocation>
        <location evidence="3">Cytoplasm</location>
    </subcellularLocation>
    <subcellularLocation>
        <location evidence="4">Lipid droplet</location>
    </subcellularLocation>
</comment>
<evidence type="ECO:0000256" key="8">
    <source>
        <dbReference type="ARBA" id="ARBA00022677"/>
    </source>
</evidence>
<evidence type="ECO:0000256" key="22">
    <source>
        <dbReference type="ARBA" id="ARBA00048632"/>
    </source>
</evidence>
<dbReference type="OrthoDB" id="7457040at2759"/>
<dbReference type="GO" id="GO:0006631">
    <property type="term" value="P:fatty acid metabolic process"/>
    <property type="evidence" value="ECO:0007669"/>
    <property type="project" value="UniProtKB-KW"/>
</dbReference>
<keyword evidence="28" id="KW-1185">Reference proteome</keyword>
<protein>
    <recommendedName>
        <fullName evidence="16">1-acylglycerol-3-phosphate O-acyltransferase ABHD5</fullName>
        <ecNumber evidence="5">2.3.1.51</ecNumber>
    </recommendedName>
    <alternativeName>
        <fullName evidence="17">Abhydrolase domain-containing protein 5</fullName>
    </alternativeName>
</protein>
<evidence type="ECO:0000256" key="21">
    <source>
        <dbReference type="ARBA" id="ARBA00047849"/>
    </source>
</evidence>
<comment type="similarity">
    <text evidence="15">Belongs to the peptidase S33 family. ABHD4/ABHD5 subfamily.</text>
</comment>
<dbReference type="EC" id="2.3.1.51" evidence="5"/>
<evidence type="ECO:0000256" key="15">
    <source>
        <dbReference type="ARBA" id="ARBA00038097"/>
    </source>
</evidence>
<feature type="domain" description="AB hydrolase-1" evidence="26">
    <location>
        <begin position="66"/>
        <end position="323"/>
    </location>
</feature>
<comment type="catalytic activity">
    <reaction evidence="23">
        <text>1-(9Z-octadecenoyl)-sn-glycero-3-phosphate + (5Z,8Z,11Z,14Z)-eicosatetraenoyl-CoA = 1-(9Z)-octadecenoyl-2-(5Z,8Z,11Z,14Z)-eicosatetraenoyl-sn-glycero-3-phosphate + CoA</text>
        <dbReference type="Rhea" id="RHEA:37443"/>
        <dbReference type="ChEBI" id="CHEBI:57287"/>
        <dbReference type="ChEBI" id="CHEBI:57368"/>
        <dbReference type="ChEBI" id="CHEBI:74544"/>
        <dbReference type="ChEBI" id="CHEBI:74928"/>
    </reaction>
    <physiologicalReaction direction="left-to-right" evidence="23">
        <dbReference type="Rhea" id="RHEA:37444"/>
    </physiologicalReaction>
</comment>
<evidence type="ECO:0000256" key="16">
    <source>
        <dbReference type="ARBA" id="ARBA00040731"/>
    </source>
</evidence>
<comment type="catalytic activity">
    <reaction evidence="1">
        <text>a 1-acyl-sn-glycero-3-phosphate + an acyl-CoA = a 1,2-diacyl-sn-glycero-3-phosphate + CoA</text>
        <dbReference type="Rhea" id="RHEA:19709"/>
        <dbReference type="ChEBI" id="CHEBI:57287"/>
        <dbReference type="ChEBI" id="CHEBI:57970"/>
        <dbReference type="ChEBI" id="CHEBI:58342"/>
        <dbReference type="ChEBI" id="CHEBI:58608"/>
        <dbReference type="EC" id="2.3.1.51"/>
    </reaction>
    <physiologicalReaction direction="left-to-right" evidence="1">
        <dbReference type="Rhea" id="RHEA:19710"/>
    </physiologicalReaction>
</comment>
<evidence type="ECO:0000256" key="24">
    <source>
        <dbReference type="ARBA" id="ARBA00049561"/>
    </source>
</evidence>
<dbReference type="InterPro" id="IPR029058">
    <property type="entry name" value="AB_hydrolase_fold"/>
</dbReference>
<evidence type="ECO:0000256" key="11">
    <source>
        <dbReference type="ARBA" id="ARBA00022832"/>
    </source>
</evidence>
<evidence type="ECO:0000256" key="6">
    <source>
        <dbReference type="ARBA" id="ARBA00022490"/>
    </source>
</evidence>
<feature type="region of interest" description="Disordered" evidence="25">
    <location>
        <begin position="347"/>
        <end position="367"/>
    </location>
</feature>
<dbReference type="Proteomes" id="UP001154078">
    <property type="component" value="Chromosome 2"/>
</dbReference>
<dbReference type="GO" id="GO:0006654">
    <property type="term" value="P:phosphatidic acid biosynthetic process"/>
    <property type="evidence" value="ECO:0007669"/>
    <property type="project" value="TreeGrafter"/>
</dbReference>
<dbReference type="Pfam" id="PF00561">
    <property type="entry name" value="Abhydrolase_1"/>
    <property type="match status" value="1"/>
</dbReference>
<evidence type="ECO:0000256" key="18">
    <source>
        <dbReference type="ARBA" id="ARBA00045357"/>
    </source>
</evidence>
<evidence type="ECO:0000259" key="26">
    <source>
        <dbReference type="Pfam" id="PF00561"/>
    </source>
</evidence>
<comment type="catalytic activity">
    <reaction evidence="20">
        <text>1-octadecanoyl-sn-glycero-3-phosphate + (9Z)-octadecenoyl-CoA = 1-octadecanoyl-2-(9Z-octadecenoyl)-sn-glycero-3-phosphate + CoA</text>
        <dbReference type="Rhea" id="RHEA:37163"/>
        <dbReference type="ChEBI" id="CHEBI:57287"/>
        <dbReference type="ChEBI" id="CHEBI:57387"/>
        <dbReference type="ChEBI" id="CHEBI:74560"/>
        <dbReference type="ChEBI" id="CHEBI:74565"/>
    </reaction>
    <physiologicalReaction direction="left-to-right" evidence="20">
        <dbReference type="Rhea" id="RHEA:37164"/>
    </physiologicalReaction>
</comment>
<evidence type="ECO:0000256" key="10">
    <source>
        <dbReference type="ARBA" id="ARBA00022782"/>
    </source>
</evidence>
<dbReference type="EMBL" id="OV121133">
    <property type="protein sequence ID" value="CAH0550804.1"/>
    <property type="molecule type" value="Genomic_DNA"/>
</dbReference>
<dbReference type="InterPro" id="IPR000073">
    <property type="entry name" value="AB_hydrolase_1"/>
</dbReference>
<comment type="catalytic activity">
    <reaction evidence="21">
        <text>eicosanoyl-CoA + 1-(9Z-octadecenoyl)-sn-glycero-3-phosphate = 1-(9Z)-octadecenoyl-2-eicosanoyl-sn-glycero-3-phosphate + CoA</text>
        <dbReference type="Rhea" id="RHEA:37451"/>
        <dbReference type="ChEBI" id="CHEBI:57287"/>
        <dbReference type="ChEBI" id="CHEBI:57380"/>
        <dbReference type="ChEBI" id="CHEBI:74544"/>
        <dbReference type="ChEBI" id="CHEBI:74937"/>
    </reaction>
    <physiologicalReaction direction="left-to-right" evidence="21">
        <dbReference type="Rhea" id="RHEA:37452"/>
    </physiologicalReaction>
</comment>
<evidence type="ECO:0000256" key="14">
    <source>
        <dbReference type="ARBA" id="ARBA00036296"/>
    </source>
</evidence>
<evidence type="ECO:0000256" key="25">
    <source>
        <dbReference type="SAM" id="MobiDB-lite"/>
    </source>
</evidence>
<dbReference type="Gene3D" id="3.40.50.1820">
    <property type="entry name" value="alpha/beta hydrolase"/>
    <property type="match status" value="1"/>
</dbReference>
<evidence type="ECO:0000256" key="13">
    <source>
        <dbReference type="ARBA" id="ARBA00023315"/>
    </source>
</evidence>
<evidence type="ECO:0000256" key="7">
    <source>
        <dbReference type="ARBA" id="ARBA00022516"/>
    </source>
</evidence>
<keyword evidence="13" id="KW-0012">Acyltransferase</keyword>
<dbReference type="GO" id="GO:0052689">
    <property type="term" value="F:carboxylic ester hydrolase activity"/>
    <property type="evidence" value="ECO:0007669"/>
    <property type="project" value="TreeGrafter"/>
</dbReference>
<dbReference type="FunFam" id="3.40.50.1820:FF:000019">
    <property type="entry name" value="1-acylglycerol-3-phosphate O-acyltransferase ABHD5"/>
    <property type="match status" value="1"/>
</dbReference>
<sequence>MTEEENSKDSYSWNKFSEKKIVTLEKKILEVVKTAYKGWFVNVGKSIEKEEKIWTVAFNSKSKNTPLVLLHGFGAGVGFWCLNFDAFAKDRPVYAIDILGFGRSSRPTFSQDNMEAEIQLVDSIEEWRKEVNLDKFILLGHSFGGYLATSYTLRHPEHVKHLILADPWGFNTKPPDFNPPLWLKTIGFFLYPFTYLNPLATVRAVGPFGPWLIKKMRSDISEKYATTFEDKNIILEYIYQCNSQKPSGETAFHSMMKGFGWAKNPMVNRVKDLNKTIPMTIIYGANSWISKESGVKIMEDRPDSLVEIKVVPQAGHHLYVDEPETFNFMVVETCLKCDGEDYVHKEKRNNGKETDDNENFNLETAAN</sequence>
<comment type="catalytic activity">
    <reaction evidence="19">
        <text>1-hexadecanoyl-sn-glycero-3-phosphate + (9Z)-octadecenoyl-CoA = 1-hexadecanoyl-2-(9Z-octadecenoyl)-sn-glycero-3-phosphate + CoA</text>
        <dbReference type="Rhea" id="RHEA:33187"/>
        <dbReference type="ChEBI" id="CHEBI:57287"/>
        <dbReference type="ChEBI" id="CHEBI:57387"/>
        <dbReference type="ChEBI" id="CHEBI:57518"/>
        <dbReference type="ChEBI" id="CHEBI:64839"/>
    </reaction>
    <physiologicalReaction direction="left-to-right" evidence="19">
        <dbReference type="Rhea" id="RHEA:33188"/>
    </physiologicalReaction>
</comment>
<evidence type="ECO:0000256" key="23">
    <source>
        <dbReference type="ARBA" id="ARBA00048770"/>
    </source>
</evidence>
<keyword evidence="9" id="KW-0808">Transferase</keyword>
<comment type="catalytic activity">
    <reaction evidence="14">
        <text>1-(9Z-octadecenoyl)-sn-glycero-3-phosphate + octadecanoyl-CoA = 1-(9Z-octadecenoyl)-2-octadecanoyl-sn-glycero-3-phosphate + CoA</text>
        <dbReference type="Rhea" id="RHEA:37147"/>
        <dbReference type="ChEBI" id="CHEBI:57287"/>
        <dbReference type="ChEBI" id="CHEBI:57394"/>
        <dbReference type="ChEBI" id="CHEBI:74544"/>
        <dbReference type="ChEBI" id="CHEBI:74552"/>
    </reaction>
    <physiologicalReaction direction="left-to-right" evidence="14">
        <dbReference type="Rhea" id="RHEA:37148"/>
    </physiologicalReaction>
</comment>
<keyword evidence="6" id="KW-0963">Cytoplasm</keyword>
<gene>
    <name evidence="27" type="ORF">MELIAE_LOCUS3541</name>
</gene>